<dbReference type="GO" id="GO:0016787">
    <property type="term" value="F:hydrolase activity"/>
    <property type="evidence" value="ECO:0007669"/>
    <property type="project" value="UniProtKB-KW"/>
</dbReference>
<dbReference type="AlphaFoldDB" id="A0A7X0VVH0"/>
<protein>
    <submittedName>
        <fullName evidence="1">ADP-ribosylglycohydrolase family protein</fullName>
    </submittedName>
</protein>
<dbReference type="Pfam" id="PF03747">
    <property type="entry name" value="ADP_ribosyl_GH"/>
    <property type="match status" value="1"/>
</dbReference>
<dbReference type="Gene3D" id="1.10.4080.10">
    <property type="entry name" value="ADP-ribosylation/Crystallin J1"/>
    <property type="match status" value="1"/>
</dbReference>
<organism evidence="1 2">
    <name type="scientific">Cohnella zeiphila</name>
    <dbReference type="NCBI Taxonomy" id="2761120"/>
    <lineage>
        <taxon>Bacteria</taxon>
        <taxon>Bacillati</taxon>
        <taxon>Bacillota</taxon>
        <taxon>Bacilli</taxon>
        <taxon>Bacillales</taxon>
        <taxon>Paenibacillaceae</taxon>
        <taxon>Cohnella</taxon>
    </lineage>
</organism>
<gene>
    <name evidence="1" type="ORF">H7C18_14580</name>
</gene>
<dbReference type="Gene3D" id="2.60.120.560">
    <property type="entry name" value="Exo-inulinase, domain 1"/>
    <property type="match status" value="1"/>
</dbReference>
<dbReference type="SUPFAM" id="SSF101478">
    <property type="entry name" value="ADP-ribosylglycohydrolase"/>
    <property type="match status" value="1"/>
</dbReference>
<proteinExistence type="predicted"/>
<dbReference type="RefSeq" id="WP_185129807.1">
    <property type="nucleotide sequence ID" value="NZ_JACJVO010000017.1"/>
</dbReference>
<evidence type="ECO:0000313" key="2">
    <source>
        <dbReference type="Proteomes" id="UP000564644"/>
    </source>
</evidence>
<name>A0A7X0VVH0_9BACL</name>
<dbReference type="EMBL" id="JACJVO010000017">
    <property type="protein sequence ID" value="MBB6732144.1"/>
    <property type="molecule type" value="Genomic_DNA"/>
</dbReference>
<dbReference type="Gene3D" id="2.60.120.260">
    <property type="entry name" value="Galactose-binding domain-like"/>
    <property type="match status" value="1"/>
</dbReference>
<dbReference type="Proteomes" id="UP000564644">
    <property type="component" value="Unassembled WGS sequence"/>
</dbReference>
<reference evidence="1 2" key="1">
    <citation type="submission" date="2020-08" db="EMBL/GenBank/DDBJ databases">
        <title>Cohnella phylogeny.</title>
        <authorList>
            <person name="Dunlap C."/>
        </authorList>
    </citation>
    <scope>NUCLEOTIDE SEQUENCE [LARGE SCALE GENOMIC DNA]</scope>
    <source>
        <strain evidence="1 2">CBP 2801</strain>
    </source>
</reference>
<keyword evidence="2" id="KW-1185">Reference proteome</keyword>
<comment type="caution">
    <text evidence="1">The sequence shown here is derived from an EMBL/GenBank/DDBJ whole genome shotgun (WGS) entry which is preliminary data.</text>
</comment>
<evidence type="ECO:0000313" key="1">
    <source>
        <dbReference type="EMBL" id="MBB6732144.1"/>
    </source>
</evidence>
<dbReference type="InterPro" id="IPR036705">
    <property type="entry name" value="Ribosyl_crysJ1_sf"/>
</dbReference>
<keyword evidence="1" id="KW-0378">Hydrolase</keyword>
<sequence length="722" mass="80183">MAIQEDYAERVYAGWLAKVIGVRHGGNIENWTYERIERTFGEIKGYLHDFKNFAADDDTNGPLFFLRALEDYVCGTNITAEQMGLTWLNYAPDGHGFYWWGGYGKSTEHTAYLNLKNGIMAPRSGSIEQNGAAVAEQIGGQIFIDVWGLIAPGRPELAAHFAEKIASVSHDGNGKYGGMFIAACIAAAFAEKDIGRIMEQGLSVIPADCEYARMTRTVMGYHQENPDNWRHAFRFVQEHYGYDKYPGHCHIIPNSAVIVLSLLYGEGDFSRTINICNMCGWDTDCNVGNVATIMGVRGGIGAIGDVWRKPINDFLCCSSVIGSLNILDIPWCASYIARIGYKLQNERPPGKWAEILAEQGTSFHFEYPGSTHAFRLEHNDPLPVTGWIENTTEASASGIRALKVAFDSVQGGCAYRVYHQTYYRPHDFNDSRYDPSFSPILYPGQTVEAKVRLQGPAGQRVRARLYVKDGNEGTYYYGDTVPLTADRWTSLQFTIPSLSGVCLEQAGLELVPMDGKGARGPSLVCYIDDVSFGGKPNYAVDFARERLERWNGLHLEVSQLTYLRGIWTLEDGELSGSYYGEPAESYTGQLSWDDYVFEAKVVPKLGEHHRVNFRVQGGIRSYAVGFAPEGKLALYKNDNGYRTLSECACDWELGRASAIAVRAVGNHFQITVDGALLLDYTDEDRPYLSGMIGFSNAEGSRTHYRSFSVSGLSAHQEEAANE</sequence>
<dbReference type="InterPro" id="IPR005502">
    <property type="entry name" value="Ribosyl_crysJ1"/>
</dbReference>
<accession>A0A7X0VVH0</accession>